<proteinExistence type="predicted"/>
<reference evidence="1 2" key="1">
    <citation type="submission" date="2015-03" db="EMBL/GenBank/DDBJ databases">
        <authorList>
            <person name="Murphy D."/>
        </authorList>
    </citation>
    <scope>NUCLEOTIDE SEQUENCE [LARGE SCALE GENOMIC DNA]</scope>
    <source>
        <strain evidence="1 2">Y233</strain>
    </source>
</reference>
<sequence length="38" mass="4459">MYHVGIDVSKAKLDIWRLLTKCLERREQADRKDAGFPV</sequence>
<dbReference type="Proteomes" id="UP000038204">
    <property type="component" value="Unassembled WGS sequence"/>
</dbReference>
<name>A0A0T9RBV7_9GAMM</name>
<evidence type="ECO:0000313" key="2">
    <source>
        <dbReference type="Proteomes" id="UP000038204"/>
    </source>
</evidence>
<organism evidence="1 2">
    <name type="scientific">Yersinia similis</name>
    <dbReference type="NCBI Taxonomy" id="367190"/>
    <lineage>
        <taxon>Bacteria</taxon>
        <taxon>Pseudomonadati</taxon>
        <taxon>Pseudomonadota</taxon>
        <taxon>Gammaproteobacteria</taxon>
        <taxon>Enterobacterales</taxon>
        <taxon>Yersiniaceae</taxon>
        <taxon>Yersinia</taxon>
    </lineage>
</organism>
<evidence type="ECO:0000313" key="1">
    <source>
        <dbReference type="EMBL" id="CNI54247.1"/>
    </source>
</evidence>
<dbReference type="AlphaFoldDB" id="A0A0T9RBV7"/>
<gene>
    <name evidence="1" type="ORF">ERS008667_03688</name>
</gene>
<protein>
    <submittedName>
        <fullName evidence="1">Uncharacterized protein</fullName>
    </submittedName>
</protein>
<accession>A0A0T9RBV7</accession>
<dbReference type="EMBL" id="CQBK01000036">
    <property type="protein sequence ID" value="CNI54247.1"/>
    <property type="molecule type" value="Genomic_DNA"/>
</dbReference>